<dbReference type="SUPFAM" id="SSF54695">
    <property type="entry name" value="POZ domain"/>
    <property type="match status" value="1"/>
</dbReference>
<dbReference type="EMBL" id="KN823053">
    <property type="protein sequence ID" value="KIO24834.1"/>
    <property type="molecule type" value="Genomic_DNA"/>
</dbReference>
<keyword evidence="3" id="KW-1185">Reference proteome</keyword>
<accession>A0A0C3QGW4</accession>
<protein>
    <recommendedName>
        <fullName evidence="1">BTB domain-containing protein</fullName>
    </recommendedName>
</protein>
<dbReference type="Proteomes" id="UP000054248">
    <property type="component" value="Unassembled WGS sequence"/>
</dbReference>
<reference evidence="3" key="2">
    <citation type="submission" date="2015-01" db="EMBL/GenBank/DDBJ databases">
        <title>Evolutionary Origins and Diversification of the Mycorrhizal Mutualists.</title>
        <authorList>
            <consortium name="DOE Joint Genome Institute"/>
            <consortium name="Mycorrhizal Genomics Consortium"/>
            <person name="Kohler A."/>
            <person name="Kuo A."/>
            <person name="Nagy L.G."/>
            <person name="Floudas D."/>
            <person name="Copeland A."/>
            <person name="Barry K.W."/>
            <person name="Cichocki N."/>
            <person name="Veneault-Fourrey C."/>
            <person name="LaButti K."/>
            <person name="Lindquist E.A."/>
            <person name="Lipzen A."/>
            <person name="Lundell T."/>
            <person name="Morin E."/>
            <person name="Murat C."/>
            <person name="Riley R."/>
            <person name="Ohm R."/>
            <person name="Sun H."/>
            <person name="Tunlid A."/>
            <person name="Henrissat B."/>
            <person name="Grigoriev I.V."/>
            <person name="Hibbett D.S."/>
            <person name="Martin F."/>
        </authorList>
    </citation>
    <scope>NUCLEOTIDE SEQUENCE [LARGE SCALE GENOMIC DNA]</scope>
    <source>
        <strain evidence="3">MUT 4182</strain>
    </source>
</reference>
<dbReference type="PROSITE" id="PS50097">
    <property type="entry name" value="BTB"/>
    <property type="match status" value="1"/>
</dbReference>
<feature type="domain" description="BTB" evidence="1">
    <location>
        <begin position="23"/>
        <end position="89"/>
    </location>
</feature>
<evidence type="ECO:0000259" key="1">
    <source>
        <dbReference type="PROSITE" id="PS50097"/>
    </source>
</evidence>
<evidence type="ECO:0000313" key="3">
    <source>
        <dbReference type="Proteomes" id="UP000054248"/>
    </source>
</evidence>
<dbReference type="AlphaFoldDB" id="A0A0C3QGW4"/>
<sequence>MSFQTLATTAYVVKAPFDASSIGDCFLRSSDGANFKASRVILSIASPFFRDMFGLPQPGDETTNTTSDLPTITVEEDAQTLETFLTMLYPLDPPVVQSYDIATKLVRACDKYLISPLRLKSCLRDMLATPEALERDPLGVYALAWRLGLEEEAKTASRYTHRTDLRDPLVKQDIVTRSGSVEALLALWDMRLQREEQLDRIANAVNLGVEMGCSMDSGWHSRNSSTERSFADSKGSAKLSLLEPYPEEACCVERIEFFFGWTAGSGNRDCTNCKLKRDLELRQNASRALEQLKTYPQTITGWVLSFAVAFTTNNSTTYRIIKA</sequence>
<dbReference type="SMART" id="SM00225">
    <property type="entry name" value="BTB"/>
    <property type="match status" value="1"/>
</dbReference>
<dbReference type="STRING" id="1051891.A0A0C3QGW4"/>
<dbReference type="InterPro" id="IPR000210">
    <property type="entry name" value="BTB/POZ_dom"/>
</dbReference>
<dbReference type="Pfam" id="PF00651">
    <property type="entry name" value="BTB"/>
    <property type="match status" value="1"/>
</dbReference>
<dbReference type="Gene3D" id="3.30.710.10">
    <property type="entry name" value="Potassium Channel Kv1.1, Chain A"/>
    <property type="match status" value="1"/>
</dbReference>
<reference evidence="2 3" key="1">
    <citation type="submission" date="2014-04" db="EMBL/GenBank/DDBJ databases">
        <authorList>
            <consortium name="DOE Joint Genome Institute"/>
            <person name="Kuo A."/>
            <person name="Girlanda M."/>
            <person name="Perotto S."/>
            <person name="Kohler A."/>
            <person name="Nagy L.G."/>
            <person name="Floudas D."/>
            <person name="Copeland A."/>
            <person name="Barry K.W."/>
            <person name="Cichocki N."/>
            <person name="Veneault-Fourrey C."/>
            <person name="LaButti K."/>
            <person name="Lindquist E.A."/>
            <person name="Lipzen A."/>
            <person name="Lundell T."/>
            <person name="Morin E."/>
            <person name="Murat C."/>
            <person name="Sun H."/>
            <person name="Tunlid A."/>
            <person name="Henrissat B."/>
            <person name="Grigoriev I.V."/>
            <person name="Hibbett D.S."/>
            <person name="Martin F."/>
            <person name="Nordberg H.P."/>
            <person name="Cantor M.N."/>
            <person name="Hua S.X."/>
        </authorList>
    </citation>
    <scope>NUCLEOTIDE SEQUENCE [LARGE SCALE GENOMIC DNA]</scope>
    <source>
        <strain evidence="2 3">MUT 4182</strain>
    </source>
</reference>
<dbReference type="OrthoDB" id="3357985at2759"/>
<proteinExistence type="predicted"/>
<evidence type="ECO:0000313" key="2">
    <source>
        <dbReference type="EMBL" id="KIO24834.1"/>
    </source>
</evidence>
<name>A0A0C3QGW4_9AGAM</name>
<gene>
    <name evidence="2" type="ORF">M407DRAFT_25795</name>
</gene>
<dbReference type="InterPro" id="IPR011333">
    <property type="entry name" value="SKP1/BTB/POZ_sf"/>
</dbReference>
<dbReference type="HOGENOM" id="CLU_052397_1_0_1"/>
<organism evidence="2 3">
    <name type="scientific">Tulasnella calospora MUT 4182</name>
    <dbReference type="NCBI Taxonomy" id="1051891"/>
    <lineage>
        <taxon>Eukaryota</taxon>
        <taxon>Fungi</taxon>
        <taxon>Dikarya</taxon>
        <taxon>Basidiomycota</taxon>
        <taxon>Agaricomycotina</taxon>
        <taxon>Agaricomycetes</taxon>
        <taxon>Cantharellales</taxon>
        <taxon>Tulasnellaceae</taxon>
        <taxon>Tulasnella</taxon>
    </lineage>
</organism>